<dbReference type="EnsemblPlants" id="AUR62022978-RA">
    <property type="protein sequence ID" value="AUR62022978-RA:cds"/>
    <property type="gene ID" value="AUR62022978"/>
</dbReference>
<reference evidence="2" key="1">
    <citation type="journal article" date="2017" name="Nature">
        <title>The genome of Chenopodium quinoa.</title>
        <authorList>
            <person name="Jarvis D.E."/>
            <person name="Ho Y.S."/>
            <person name="Lightfoot D.J."/>
            <person name="Schmoeckel S.M."/>
            <person name="Li B."/>
            <person name="Borm T.J.A."/>
            <person name="Ohyanagi H."/>
            <person name="Mineta K."/>
            <person name="Michell C.T."/>
            <person name="Saber N."/>
            <person name="Kharbatia N.M."/>
            <person name="Rupper R.R."/>
            <person name="Sharp A.R."/>
            <person name="Dally N."/>
            <person name="Boughton B.A."/>
            <person name="Woo Y.H."/>
            <person name="Gao G."/>
            <person name="Schijlen E.G.W.M."/>
            <person name="Guo X."/>
            <person name="Momin A.A."/>
            <person name="Negrao S."/>
            <person name="Al-Babili S."/>
            <person name="Gehring C."/>
            <person name="Roessner U."/>
            <person name="Jung C."/>
            <person name="Murphy K."/>
            <person name="Arold S.T."/>
            <person name="Gojobori T."/>
            <person name="van der Linden C.G."/>
            <person name="van Loo E.N."/>
            <person name="Jellen E.N."/>
            <person name="Maughan P.J."/>
            <person name="Tester M."/>
        </authorList>
    </citation>
    <scope>NUCLEOTIDE SEQUENCE [LARGE SCALE GENOMIC DNA]</scope>
    <source>
        <strain evidence="2">cv. PI 614886</strain>
    </source>
</reference>
<dbReference type="PANTHER" id="PTHR31087:SF17">
    <property type="entry name" value="PROTEIN LURP-ONE-RELATED 14-RELATED"/>
    <property type="match status" value="1"/>
</dbReference>
<keyword evidence="3" id="KW-1185">Reference proteome</keyword>
<protein>
    <submittedName>
        <fullName evidence="2">Uncharacterized protein</fullName>
    </submittedName>
</protein>
<proteinExistence type="inferred from homology"/>
<dbReference type="Gramene" id="AUR62022978-RA">
    <property type="protein sequence ID" value="AUR62022978-RA:cds"/>
    <property type="gene ID" value="AUR62022978"/>
</dbReference>
<evidence type="ECO:0000313" key="3">
    <source>
        <dbReference type="Proteomes" id="UP000596660"/>
    </source>
</evidence>
<dbReference type="OMA" id="NTAAMYQ"/>
<reference evidence="2" key="2">
    <citation type="submission" date="2021-03" db="UniProtKB">
        <authorList>
            <consortium name="EnsemblPlants"/>
        </authorList>
    </citation>
    <scope>IDENTIFICATION</scope>
</reference>
<dbReference type="InterPro" id="IPR025659">
    <property type="entry name" value="Tubby-like_C"/>
</dbReference>
<accession>A0A803M429</accession>
<dbReference type="InterPro" id="IPR007612">
    <property type="entry name" value="LOR"/>
</dbReference>
<dbReference type="SUPFAM" id="SSF54518">
    <property type="entry name" value="Tubby C-terminal domain-like"/>
    <property type="match status" value="1"/>
</dbReference>
<dbReference type="InterPro" id="IPR038595">
    <property type="entry name" value="LOR_sf"/>
</dbReference>
<organism evidence="2 3">
    <name type="scientific">Chenopodium quinoa</name>
    <name type="common">Quinoa</name>
    <dbReference type="NCBI Taxonomy" id="63459"/>
    <lineage>
        <taxon>Eukaryota</taxon>
        <taxon>Viridiplantae</taxon>
        <taxon>Streptophyta</taxon>
        <taxon>Embryophyta</taxon>
        <taxon>Tracheophyta</taxon>
        <taxon>Spermatophyta</taxon>
        <taxon>Magnoliopsida</taxon>
        <taxon>eudicotyledons</taxon>
        <taxon>Gunneridae</taxon>
        <taxon>Pentapetalae</taxon>
        <taxon>Caryophyllales</taxon>
        <taxon>Chenopodiaceae</taxon>
        <taxon>Chenopodioideae</taxon>
        <taxon>Atripliceae</taxon>
        <taxon>Chenopodium</taxon>
    </lineage>
</organism>
<dbReference type="Pfam" id="PF04525">
    <property type="entry name" value="LOR"/>
    <property type="match status" value="1"/>
</dbReference>
<evidence type="ECO:0000313" key="2">
    <source>
        <dbReference type="EnsemblPlants" id="AUR62022978-RA:cds"/>
    </source>
</evidence>
<evidence type="ECO:0000256" key="1">
    <source>
        <dbReference type="ARBA" id="ARBA00005437"/>
    </source>
</evidence>
<dbReference type="Gene3D" id="2.40.160.200">
    <property type="entry name" value="LURP1-related"/>
    <property type="match status" value="1"/>
</dbReference>
<name>A0A803M429_CHEQI</name>
<comment type="similarity">
    <text evidence="1">Belongs to the LOR family.</text>
</comment>
<dbReference type="PANTHER" id="PTHR31087">
    <property type="match status" value="1"/>
</dbReference>
<sequence length="169" mass="19494">MQTMADDPQVEDDKPVSKVAIIDENYCTQKSQEFIVLKKMTKFQTNAVFQVFDVDQNLLLQADGLKWLLHRTFLMKDSHDSPIVTLHEARITDKRRWDVYEGDSTDAPDHMFKVQRTSAFQVNARLDILFLDNPNPEEGRFQIKKDDASSNTAAMYQGSRIIARVSRPD</sequence>
<dbReference type="AlphaFoldDB" id="A0A803M429"/>
<dbReference type="Proteomes" id="UP000596660">
    <property type="component" value="Unplaced"/>
</dbReference>